<name>W7L0V9_CYTFI</name>
<dbReference type="Proteomes" id="UP000019270">
    <property type="component" value="Unassembled WGS sequence"/>
</dbReference>
<proteinExistence type="predicted"/>
<dbReference type="AlphaFoldDB" id="W7L0V9"/>
<evidence type="ECO:0000313" key="2">
    <source>
        <dbReference type="Proteomes" id="UP000019270"/>
    </source>
</evidence>
<dbReference type="PATRIC" id="fig|1307436.3.peg.4851"/>
<reference evidence="2" key="1">
    <citation type="submission" date="2013-03" db="EMBL/GenBank/DDBJ databases">
        <title>Draft genome sequence of Bacillus firmus DS1.</title>
        <authorList>
            <person name="Peng D."/>
            <person name="Zhu L."/>
            <person name="Sun M."/>
        </authorList>
    </citation>
    <scope>NUCLEOTIDE SEQUENCE [LARGE SCALE GENOMIC DNA]</scope>
    <source>
        <strain evidence="2">DS1</strain>
    </source>
</reference>
<dbReference type="OrthoDB" id="9878238at2"/>
<organism evidence="1 2">
    <name type="scientific">Cytobacillus firmus DS1</name>
    <dbReference type="NCBI Taxonomy" id="1307436"/>
    <lineage>
        <taxon>Bacteria</taxon>
        <taxon>Bacillati</taxon>
        <taxon>Bacillota</taxon>
        <taxon>Bacilli</taxon>
        <taxon>Bacillales</taxon>
        <taxon>Bacillaceae</taxon>
        <taxon>Cytobacillus</taxon>
    </lineage>
</organism>
<protein>
    <submittedName>
        <fullName evidence="1">Uncharacterized protein</fullName>
    </submittedName>
</protein>
<dbReference type="EMBL" id="APVL01000031">
    <property type="protein sequence ID" value="EWG08712.1"/>
    <property type="molecule type" value="Genomic_DNA"/>
</dbReference>
<reference evidence="1 2" key="2">
    <citation type="journal article" date="2016" name="Sci. Rep.">
        <title>A novel serine protease, Sep1, from Bacillus firmus DS-1 has nematicidal activity and degrades multiple intestinal-associated nematode proteins.</title>
        <authorList>
            <person name="Geng C."/>
            <person name="Nie X."/>
            <person name="Tang Z."/>
            <person name="Zhang Y."/>
            <person name="Lin J."/>
            <person name="Sun M."/>
            <person name="Peng D."/>
        </authorList>
    </citation>
    <scope>NUCLEOTIDE SEQUENCE [LARGE SCALE GENOMIC DNA]</scope>
    <source>
        <strain evidence="1 2">DS1</strain>
    </source>
</reference>
<comment type="caution">
    <text evidence="1">The sequence shown here is derived from an EMBL/GenBank/DDBJ whole genome shotgun (WGS) entry which is preliminary data.</text>
</comment>
<gene>
    <name evidence="1" type="ORF">PBF_22779</name>
</gene>
<evidence type="ECO:0000313" key="1">
    <source>
        <dbReference type="EMBL" id="EWG08712.1"/>
    </source>
</evidence>
<dbReference type="RefSeq" id="WP_035333010.1">
    <property type="nucleotide sequence ID" value="NZ_APVL01000031.1"/>
</dbReference>
<sequence length="167" mass="19188">MKFEIAPAYQGRKEISAEDLLTAVHISLNQEADLFEDGQLVCSWLGLPMDQNIENLHLKGNTTYVQNHHYCFKWSDESKNTNKIFAAFLPHVWEGEDMLQVNVHDYRASANEREFTSLDELHDFIFENYPEIEPSFISIWVFGAESKNYRLNTITQKGATVLAGGEN</sequence>
<accession>W7L0V9</accession>